<protein>
    <recommendedName>
        <fullName evidence="5 13">Guanylate kinase</fullName>
        <ecNumber evidence="4 13">2.7.4.8</ecNumber>
    </recommendedName>
    <alternativeName>
        <fullName evidence="11 13">GMP kinase</fullName>
    </alternativeName>
</protein>
<comment type="caution">
    <text evidence="15">The sequence shown here is derived from an EMBL/GenBank/DDBJ whole genome shotgun (WGS) entry which is preliminary data.</text>
</comment>
<proteinExistence type="inferred from homology"/>
<dbReference type="Pfam" id="PF00625">
    <property type="entry name" value="Guanylate_kin"/>
    <property type="match status" value="1"/>
</dbReference>
<feature type="binding site" evidence="13">
    <location>
        <begin position="14"/>
        <end position="21"/>
    </location>
    <ligand>
        <name>ATP</name>
        <dbReference type="ChEBI" id="CHEBI:30616"/>
    </ligand>
</feature>
<dbReference type="RefSeq" id="WP_188801558.1">
    <property type="nucleotide sequence ID" value="NZ_BMOK01000002.1"/>
</dbReference>
<dbReference type="EC" id="2.7.4.8" evidence="4 13"/>
<evidence type="ECO:0000313" key="15">
    <source>
        <dbReference type="EMBL" id="GGL44387.1"/>
    </source>
</evidence>
<dbReference type="SUPFAM" id="SSF52540">
    <property type="entry name" value="P-loop containing nucleoside triphosphate hydrolases"/>
    <property type="match status" value="1"/>
</dbReference>
<comment type="function">
    <text evidence="1 13">Essential for recycling GMP and indirectly, cGMP.</text>
</comment>
<dbReference type="InterPro" id="IPR017665">
    <property type="entry name" value="Guanylate_kinase"/>
</dbReference>
<dbReference type="AlphaFoldDB" id="A0A917RY38"/>
<reference evidence="15" key="1">
    <citation type="journal article" date="2014" name="Int. J. Syst. Evol. Microbiol.">
        <title>Complete genome sequence of Corynebacterium casei LMG S-19264T (=DSM 44701T), isolated from a smear-ripened cheese.</title>
        <authorList>
            <consortium name="US DOE Joint Genome Institute (JGI-PGF)"/>
            <person name="Walter F."/>
            <person name="Albersmeier A."/>
            <person name="Kalinowski J."/>
            <person name="Ruckert C."/>
        </authorList>
    </citation>
    <scope>NUCLEOTIDE SEQUENCE</scope>
    <source>
        <strain evidence="15">JCM 15325</strain>
    </source>
</reference>
<dbReference type="PROSITE" id="PS00856">
    <property type="entry name" value="GUANYLATE_KINASE_1"/>
    <property type="match status" value="1"/>
</dbReference>
<keyword evidence="6 13" id="KW-0963">Cytoplasm</keyword>
<evidence type="ECO:0000256" key="4">
    <source>
        <dbReference type="ARBA" id="ARBA00012961"/>
    </source>
</evidence>
<comment type="similarity">
    <text evidence="3 13">Belongs to the guanylate kinase family.</text>
</comment>
<dbReference type="GO" id="GO:0005829">
    <property type="term" value="C:cytosol"/>
    <property type="evidence" value="ECO:0007669"/>
    <property type="project" value="TreeGrafter"/>
</dbReference>
<evidence type="ECO:0000313" key="16">
    <source>
        <dbReference type="Proteomes" id="UP000654670"/>
    </source>
</evidence>
<keyword evidence="16" id="KW-1185">Reference proteome</keyword>
<evidence type="ECO:0000256" key="2">
    <source>
        <dbReference type="ARBA" id="ARBA00004496"/>
    </source>
</evidence>
<evidence type="ECO:0000256" key="11">
    <source>
        <dbReference type="ARBA" id="ARBA00030128"/>
    </source>
</evidence>
<organism evidence="15 16">
    <name type="scientific">Sporolactobacillus putidus</name>
    <dbReference type="NCBI Taxonomy" id="492735"/>
    <lineage>
        <taxon>Bacteria</taxon>
        <taxon>Bacillati</taxon>
        <taxon>Bacillota</taxon>
        <taxon>Bacilli</taxon>
        <taxon>Bacillales</taxon>
        <taxon>Sporolactobacillaceae</taxon>
        <taxon>Sporolactobacillus</taxon>
    </lineage>
</organism>
<dbReference type="PANTHER" id="PTHR23117">
    <property type="entry name" value="GUANYLATE KINASE-RELATED"/>
    <property type="match status" value="1"/>
</dbReference>
<dbReference type="Gene3D" id="3.30.63.10">
    <property type="entry name" value="Guanylate Kinase phosphate binding domain"/>
    <property type="match status" value="1"/>
</dbReference>
<dbReference type="EMBL" id="BMOK01000002">
    <property type="protein sequence ID" value="GGL44387.1"/>
    <property type="molecule type" value="Genomic_DNA"/>
</dbReference>
<keyword evidence="10 13" id="KW-0067">ATP-binding</keyword>
<dbReference type="CDD" id="cd00071">
    <property type="entry name" value="GMPK"/>
    <property type="match status" value="1"/>
</dbReference>
<evidence type="ECO:0000256" key="7">
    <source>
        <dbReference type="ARBA" id="ARBA00022679"/>
    </source>
</evidence>
<dbReference type="GO" id="GO:0004385">
    <property type="term" value="F:GMP kinase activity"/>
    <property type="evidence" value="ECO:0007669"/>
    <property type="project" value="UniProtKB-UniRule"/>
</dbReference>
<dbReference type="PANTHER" id="PTHR23117:SF13">
    <property type="entry name" value="GUANYLATE KINASE"/>
    <property type="match status" value="1"/>
</dbReference>
<dbReference type="InterPro" id="IPR008145">
    <property type="entry name" value="GK/Ca_channel_bsu"/>
</dbReference>
<accession>A0A917RY38</accession>
<dbReference type="InterPro" id="IPR008144">
    <property type="entry name" value="Guanylate_kin-like_dom"/>
</dbReference>
<evidence type="ECO:0000256" key="3">
    <source>
        <dbReference type="ARBA" id="ARBA00005790"/>
    </source>
</evidence>
<gene>
    <name evidence="13 15" type="primary">gmk</name>
    <name evidence="15" type="ORF">GCM10007968_05570</name>
</gene>
<sequence length="207" mass="23535">MSFKEKGLLVVLSGPSGVGKGTVCKALRNRGSSLQYSISVTTRKPREGEIDGVHYFFRTRDQFQQMIENEQLLEWAEYVGNFYGTPIDYVRKTLDDGKDVILEIEVQGALQVKHRFPDGLFIFLAPPNLNELKKRIVGRGTETAELIESRMNVARSEMELMQNYNYVVENDQVEKACDRIEAIVLAEHCRVDRLIGKYQNNEGADGL</sequence>
<name>A0A917RY38_9BACL</name>
<evidence type="ECO:0000256" key="9">
    <source>
        <dbReference type="ARBA" id="ARBA00022777"/>
    </source>
</evidence>
<evidence type="ECO:0000256" key="1">
    <source>
        <dbReference type="ARBA" id="ARBA00003531"/>
    </source>
</evidence>
<keyword evidence="8 13" id="KW-0547">Nucleotide-binding</keyword>
<comment type="catalytic activity">
    <reaction evidence="12 13">
        <text>GMP + ATP = GDP + ADP</text>
        <dbReference type="Rhea" id="RHEA:20780"/>
        <dbReference type="ChEBI" id="CHEBI:30616"/>
        <dbReference type="ChEBI" id="CHEBI:58115"/>
        <dbReference type="ChEBI" id="CHEBI:58189"/>
        <dbReference type="ChEBI" id="CHEBI:456216"/>
        <dbReference type="EC" id="2.7.4.8"/>
    </reaction>
</comment>
<dbReference type="FunFam" id="3.30.63.10:FF:000002">
    <property type="entry name" value="Guanylate kinase 1"/>
    <property type="match status" value="1"/>
</dbReference>
<evidence type="ECO:0000256" key="6">
    <source>
        <dbReference type="ARBA" id="ARBA00022490"/>
    </source>
</evidence>
<evidence type="ECO:0000256" key="5">
    <source>
        <dbReference type="ARBA" id="ARBA00016296"/>
    </source>
</evidence>
<comment type="subcellular location">
    <subcellularLocation>
        <location evidence="2 13">Cytoplasm</location>
    </subcellularLocation>
</comment>
<dbReference type="NCBIfam" id="TIGR03263">
    <property type="entry name" value="guanyl_kin"/>
    <property type="match status" value="1"/>
</dbReference>
<evidence type="ECO:0000256" key="8">
    <source>
        <dbReference type="ARBA" id="ARBA00022741"/>
    </source>
</evidence>
<dbReference type="FunFam" id="3.40.50.300:FF:000855">
    <property type="entry name" value="Guanylate kinase"/>
    <property type="match status" value="1"/>
</dbReference>
<dbReference type="InterPro" id="IPR027417">
    <property type="entry name" value="P-loop_NTPase"/>
</dbReference>
<dbReference type="Gene3D" id="3.40.50.300">
    <property type="entry name" value="P-loop containing nucleotide triphosphate hydrolases"/>
    <property type="match status" value="1"/>
</dbReference>
<dbReference type="InterPro" id="IPR020590">
    <property type="entry name" value="Guanylate_kinase_CS"/>
</dbReference>
<dbReference type="PROSITE" id="PS50052">
    <property type="entry name" value="GUANYLATE_KINASE_2"/>
    <property type="match status" value="1"/>
</dbReference>
<evidence type="ECO:0000256" key="12">
    <source>
        <dbReference type="ARBA" id="ARBA00048594"/>
    </source>
</evidence>
<dbReference type="GO" id="GO:0005524">
    <property type="term" value="F:ATP binding"/>
    <property type="evidence" value="ECO:0007669"/>
    <property type="project" value="UniProtKB-UniRule"/>
</dbReference>
<feature type="domain" description="Guanylate kinase-like" evidence="14">
    <location>
        <begin position="7"/>
        <end position="185"/>
    </location>
</feature>
<dbReference type="SMART" id="SM00072">
    <property type="entry name" value="GuKc"/>
    <property type="match status" value="1"/>
</dbReference>
<evidence type="ECO:0000256" key="10">
    <source>
        <dbReference type="ARBA" id="ARBA00022840"/>
    </source>
</evidence>
<dbReference type="HAMAP" id="MF_00328">
    <property type="entry name" value="Guanylate_kinase"/>
    <property type="match status" value="1"/>
</dbReference>
<keyword evidence="9 13" id="KW-0418">Kinase</keyword>
<evidence type="ECO:0000259" key="14">
    <source>
        <dbReference type="PROSITE" id="PS50052"/>
    </source>
</evidence>
<evidence type="ECO:0000256" key="13">
    <source>
        <dbReference type="HAMAP-Rule" id="MF_00328"/>
    </source>
</evidence>
<dbReference type="Proteomes" id="UP000654670">
    <property type="component" value="Unassembled WGS sequence"/>
</dbReference>
<reference evidence="15" key="2">
    <citation type="submission" date="2020-09" db="EMBL/GenBank/DDBJ databases">
        <authorList>
            <person name="Sun Q."/>
            <person name="Ohkuma M."/>
        </authorList>
    </citation>
    <scope>NUCLEOTIDE SEQUENCE</scope>
    <source>
        <strain evidence="15">JCM 15325</strain>
    </source>
</reference>
<keyword evidence="7 13" id="KW-0808">Transferase</keyword>